<protein>
    <submittedName>
        <fullName evidence="1">Uncharacterized protein</fullName>
    </submittedName>
</protein>
<gene>
    <name evidence="1" type="ORF">C1634_019305</name>
</gene>
<reference evidence="1 2" key="1">
    <citation type="submission" date="2018-04" db="EMBL/GenBank/DDBJ databases">
        <title>Chryseobacterium oncorhynchi 701B-08T from rainbow trout, and Chryseobacterium viscerum 687B-08T from diseased fish.</title>
        <authorList>
            <person name="Jeong J.-J."/>
            <person name="Lee Y.J."/>
            <person name="Pathiraja D."/>
            <person name="Park B."/>
            <person name="Choi I.-G."/>
            <person name="Kim K.D."/>
        </authorList>
    </citation>
    <scope>NUCLEOTIDE SEQUENCE [LARGE SCALE GENOMIC DNA]</scope>
    <source>
        <strain evidence="1 2">687B-08</strain>
    </source>
</reference>
<dbReference type="AlphaFoldDB" id="A0A316WDR2"/>
<name>A0A316WDR2_9FLAO</name>
<accession>A0A316WDR2</accession>
<dbReference type="EMBL" id="PPEG02000008">
    <property type="protein sequence ID" value="PWN59457.1"/>
    <property type="molecule type" value="Genomic_DNA"/>
</dbReference>
<dbReference type="RefSeq" id="WP_103235459.1">
    <property type="nucleotide sequence ID" value="NZ_PPEG02000008.1"/>
</dbReference>
<comment type="caution">
    <text evidence="1">The sequence shown here is derived from an EMBL/GenBank/DDBJ whole genome shotgun (WGS) entry which is preliminary data.</text>
</comment>
<organism evidence="1 2">
    <name type="scientific">Chryseobacterium viscerum</name>
    <dbReference type="NCBI Taxonomy" id="1037377"/>
    <lineage>
        <taxon>Bacteria</taxon>
        <taxon>Pseudomonadati</taxon>
        <taxon>Bacteroidota</taxon>
        <taxon>Flavobacteriia</taxon>
        <taxon>Flavobacteriales</taxon>
        <taxon>Weeksellaceae</taxon>
        <taxon>Chryseobacterium group</taxon>
        <taxon>Chryseobacterium</taxon>
    </lineage>
</organism>
<sequence length="101" mass="11825">MTTVMDETKILNPITDKYLIDEYFNLTVRQELNIDIDLSFEYMIAQNIISKKTILVKTFSDFIMGNPELYNLLHSLIYKVNTYSLTKAQIISALEILRKNQ</sequence>
<evidence type="ECO:0000313" key="2">
    <source>
        <dbReference type="Proteomes" id="UP000236413"/>
    </source>
</evidence>
<evidence type="ECO:0000313" key="1">
    <source>
        <dbReference type="EMBL" id="PWN59457.1"/>
    </source>
</evidence>
<dbReference type="Proteomes" id="UP000236413">
    <property type="component" value="Unassembled WGS sequence"/>
</dbReference>
<proteinExistence type="predicted"/>